<dbReference type="PROSITE" id="PS51203">
    <property type="entry name" value="CS"/>
    <property type="match status" value="1"/>
</dbReference>
<evidence type="ECO:0000256" key="2">
    <source>
        <dbReference type="RuleBase" id="RU003616"/>
    </source>
</evidence>
<sequence length="147" mass="16990">MTLVKWNPTRSLLDLSNDFDRLVDSFFNRDLMVPEVLGMSYPVMDVEETDDEFRITAELPGMKKDDVKITFQDNILTISGEKKSEKKREDKNLYYAERRFGKFSRSVSINSPVKLDKVSAEFKDGILHITVPKAEEAKPKQIEVKVK</sequence>
<evidence type="ECO:0000313" key="5">
    <source>
        <dbReference type="EMBL" id="HGY56307.1"/>
    </source>
</evidence>
<dbReference type="InterPro" id="IPR007052">
    <property type="entry name" value="CS_dom"/>
</dbReference>
<feature type="domain" description="SHSP" evidence="3">
    <location>
        <begin position="35"/>
        <end position="147"/>
    </location>
</feature>
<dbReference type="PANTHER" id="PTHR11527">
    <property type="entry name" value="HEAT-SHOCK PROTEIN 20 FAMILY MEMBER"/>
    <property type="match status" value="1"/>
</dbReference>
<dbReference type="InterPro" id="IPR008978">
    <property type="entry name" value="HSP20-like_chaperone"/>
</dbReference>
<dbReference type="CDD" id="cd06464">
    <property type="entry name" value="ACD_sHsps-like"/>
    <property type="match status" value="1"/>
</dbReference>
<dbReference type="AlphaFoldDB" id="A0A7V4U2V8"/>
<comment type="similarity">
    <text evidence="1 2">Belongs to the small heat shock protein (HSP20) family.</text>
</comment>
<evidence type="ECO:0000259" key="4">
    <source>
        <dbReference type="PROSITE" id="PS51203"/>
    </source>
</evidence>
<dbReference type="PROSITE" id="PS01031">
    <property type="entry name" value="SHSP"/>
    <property type="match status" value="1"/>
</dbReference>
<evidence type="ECO:0000256" key="1">
    <source>
        <dbReference type="PROSITE-ProRule" id="PRU00285"/>
    </source>
</evidence>
<name>A0A7V4U2V8_CALAY</name>
<protein>
    <submittedName>
        <fullName evidence="5">Hsp20/alpha crystallin family protein</fullName>
    </submittedName>
</protein>
<dbReference type="InterPro" id="IPR031107">
    <property type="entry name" value="Small_HSP"/>
</dbReference>
<dbReference type="InterPro" id="IPR002068">
    <property type="entry name" value="A-crystallin/Hsp20_dom"/>
</dbReference>
<feature type="domain" description="CS" evidence="4">
    <location>
        <begin position="39"/>
        <end position="143"/>
    </location>
</feature>
<organism evidence="5">
    <name type="scientific">Caldithrix abyssi</name>
    <dbReference type="NCBI Taxonomy" id="187145"/>
    <lineage>
        <taxon>Bacteria</taxon>
        <taxon>Pseudomonadati</taxon>
        <taxon>Calditrichota</taxon>
        <taxon>Calditrichia</taxon>
        <taxon>Calditrichales</taxon>
        <taxon>Calditrichaceae</taxon>
        <taxon>Caldithrix</taxon>
    </lineage>
</organism>
<evidence type="ECO:0000259" key="3">
    <source>
        <dbReference type="PROSITE" id="PS01031"/>
    </source>
</evidence>
<gene>
    <name evidence="5" type="ORF">ENK44_11420</name>
</gene>
<reference evidence="5" key="1">
    <citation type="journal article" date="2020" name="mSystems">
        <title>Genome- and Community-Level Interaction Insights into Carbon Utilization and Element Cycling Functions of Hydrothermarchaeota in Hydrothermal Sediment.</title>
        <authorList>
            <person name="Zhou Z."/>
            <person name="Liu Y."/>
            <person name="Xu W."/>
            <person name="Pan J."/>
            <person name="Luo Z.H."/>
            <person name="Li M."/>
        </authorList>
    </citation>
    <scope>NUCLEOTIDE SEQUENCE [LARGE SCALE GENOMIC DNA]</scope>
    <source>
        <strain evidence="5">HyVt-577</strain>
    </source>
</reference>
<comment type="caution">
    <text evidence="5">The sequence shown here is derived from an EMBL/GenBank/DDBJ whole genome shotgun (WGS) entry which is preliminary data.</text>
</comment>
<dbReference type="Gene3D" id="2.60.40.790">
    <property type="match status" value="1"/>
</dbReference>
<accession>A0A7V4U2V8</accession>
<proteinExistence type="inferred from homology"/>
<dbReference type="Pfam" id="PF00011">
    <property type="entry name" value="HSP20"/>
    <property type="match status" value="1"/>
</dbReference>
<dbReference type="SUPFAM" id="SSF49764">
    <property type="entry name" value="HSP20-like chaperones"/>
    <property type="match status" value="1"/>
</dbReference>
<dbReference type="EMBL" id="DRQG01000107">
    <property type="protein sequence ID" value="HGY56307.1"/>
    <property type="molecule type" value="Genomic_DNA"/>
</dbReference>
<dbReference type="Proteomes" id="UP000885779">
    <property type="component" value="Unassembled WGS sequence"/>
</dbReference>